<dbReference type="Pfam" id="PF14111">
    <property type="entry name" value="DUF4283"/>
    <property type="match status" value="1"/>
</dbReference>
<dbReference type="AlphaFoldDB" id="A0A0B2R5B2"/>
<evidence type="ECO:0000259" key="1">
    <source>
        <dbReference type="Pfam" id="PF14111"/>
    </source>
</evidence>
<dbReference type="InterPro" id="IPR025558">
    <property type="entry name" value="DUF4283"/>
</dbReference>
<gene>
    <name evidence="2" type="ORF">glysoja_049797</name>
</gene>
<dbReference type="PANTHER" id="PTHR31286:SF171">
    <property type="entry name" value="CCHC-TYPE DOMAIN-CONTAINING PROTEIN"/>
    <property type="match status" value="1"/>
</dbReference>
<dbReference type="EMBL" id="KN653567">
    <property type="protein sequence ID" value="KHN27042.1"/>
    <property type="molecule type" value="Genomic_DNA"/>
</dbReference>
<reference evidence="2" key="1">
    <citation type="submission" date="2014-07" db="EMBL/GenBank/DDBJ databases">
        <title>Identification of a novel salt tolerance gene in wild soybean by whole-genome sequencing.</title>
        <authorList>
            <person name="Lam H.-M."/>
            <person name="Qi X."/>
            <person name="Li M.-W."/>
            <person name="Liu X."/>
            <person name="Xie M."/>
            <person name="Ni M."/>
            <person name="Xu X."/>
        </authorList>
    </citation>
    <scope>NUCLEOTIDE SEQUENCE [LARGE SCALE GENOMIC DNA]</scope>
    <source>
        <tissue evidence="2">Root</tissue>
    </source>
</reference>
<accession>A0A0B2R5B2</accession>
<organism evidence="2">
    <name type="scientific">Glycine soja</name>
    <name type="common">Wild soybean</name>
    <dbReference type="NCBI Taxonomy" id="3848"/>
    <lineage>
        <taxon>Eukaryota</taxon>
        <taxon>Viridiplantae</taxon>
        <taxon>Streptophyta</taxon>
        <taxon>Embryophyta</taxon>
        <taxon>Tracheophyta</taxon>
        <taxon>Spermatophyta</taxon>
        <taxon>Magnoliopsida</taxon>
        <taxon>eudicotyledons</taxon>
        <taxon>Gunneridae</taxon>
        <taxon>Pentapetalae</taxon>
        <taxon>rosids</taxon>
        <taxon>fabids</taxon>
        <taxon>Fabales</taxon>
        <taxon>Fabaceae</taxon>
        <taxon>Papilionoideae</taxon>
        <taxon>50 kb inversion clade</taxon>
        <taxon>NPAAA clade</taxon>
        <taxon>indigoferoid/millettioid clade</taxon>
        <taxon>Phaseoleae</taxon>
        <taxon>Glycine</taxon>
        <taxon>Glycine subgen. Soja</taxon>
    </lineage>
</organism>
<sequence>PMVYIEDSVFEGLCKPWQDALVVKLLDKHIGYNIMKDKLSRIWKLKVGFDMIDIGNDFFVVKLNLDEDRKKIIENGPWMIFDHYLIIQTWTLAF</sequence>
<name>A0A0B2R5B2_GLYSO</name>
<dbReference type="Proteomes" id="UP000053555">
    <property type="component" value="Unassembled WGS sequence"/>
</dbReference>
<protein>
    <recommendedName>
        <fullName evidence="1">DUF4283 domain-containing protein</fullName>
    </recommendedName>
</protein>
<proteinExistence type="predicted"/>
<dbReference type="InterPro" id="IPR040256">
    <property type="entry name" value="At4g02000-like"/>
</dbReference>
<feature type="non-terminal residue" evidence="2">
    <location>
        <position position="94"/>
    </location>
</feature>
<feature type="domain" description="DUF4283" evidence="1">
    <location>
        <begin position="16"/>
        <end position="94"/>
    </location>
</feature>
<feature type="non-terminal residue" evidence="2">
    <location>
        <position position="1"/>
    </location>
</feature>
<evidence type="ECO:0000313" key="2">
    <source>
        <dbReference type="EMBL" id="KHN27042.1"/>
    </source>
</evidence>
<dbReference type="PANTHER" id="PTHR31286">
    <property type="entry name" value="GLYCINE-RICH CELL WALL STRUCTURAL PROTEIN 1.8-LIKE"/>
    <property type="match status" value="1"/>
</dbReference>